<dbReference type="AlphaFoldDB" id="A0A9X2L7G5"/>
<dbReference type="SUPFAM" id="SSF53756">
    <property type="entry name" value="UDP-Glycosyltransferase/glycogen phosphorylase"/>
    <property type="match status" value="1"/>
</dbReference>
<protein>
    <submittedName>
        <fullName evidence="3">Glycosyltransferase family 4 protein</fullName>
    </submittedName>
</protein>
<feature type="domain" description="Glycosyltransferase subfamily 4-like N-terminal" evidence="2">
    <location>
        <begin position="28"/>
        <end position="134"/>
    </location>
</feature>
<dbReference type="CDD" id="cd03802">
    <property type="entry name" value="GT4_AviGT4-like"/>
    <property type="match status" value="1"/>
</dbReference>
<dbReference type="InterPro" id="IPR028098">
    <property type="entry name" value="Glyco_trans_4-like_N"/>
</dbReference>
<dbReference type="Proteomes" id="UP001142610">
    <property type="component" value="Unassembled WGS sequence"/>
</dbReference>
<accession>A0A9X2L7G5</accession>
<sequence>MAITSSRSALKVALVSPLIQRTPPPLSGGTERVVHDLGEALVRKRHKVTLFAAEGSETSGDLITAGPPVAEVEDHPPGYPAAREAQLLDLVRQQAERFDVIHCHTEFMHAPVLAEHRSKTLTTVHWRTDEMDRQHFFRAFPDLPAASISLAQARSLPPEALHLGTVHHGMPKDRYEPGSGGGGYVAFLGRLTDQKGPDRAILAARRAGLPIRLAGDIDVGNPRYFEEKVKPLLGPDAVYVGPLNDHAKQQFLGNAAVFAMPIDWPEPFGLVVIEALACGTPVVATPFGAMEELIGPDSGIISSESDFAKSLKEAASLDRNAARKRFEEHFTDDRMAEGYEAIYRRLASGEGLPRRP</sequence>
<organism evidence="3 4">
    <name type="scientific">Parvularcula maris</name>
    <dbReference type="NCBI Taxonomy" id="2965077"/>
    <lineage>
        <taxon>Bacteria</taxon>
        <taxon>Pseudomonadati</taxon>
        <taxon>Pseudomonadota</taxon>
        <taxon>Alphaproteobacteria</taxon>
        <taxon>Parvularculales</taxon>
        <taxon>Parvularculaceae</taxon>
        <taxon>Parvularcula</taxon>
    </lineage>
</organism>
<dbReference type="RefSeq" id="WP_256618268.1">
    <property type="nucleotide sequence ID" value="NZ_JANIBC010000002.1"/>
</dbReference>
<dbReference type="Pfam" id="PF13439">
    <property type="entry name" value="Glyco_transf_4"/>
    <property type="match status" value="1"/>
</dbReference>
<comment type="caution">
    <text evidence="3">The sequence shown here is derived from an EMBL/GenBank/DDBJ whole genome shotgun (WGS) entry which is preliminary data.</text>
</comment>
<evidence type="ECO:0000313" key="3">
    <source>
        <dbReference type="EMBL" id="MCQ8184452.1"/>
    </source>
</evidence>
<dbReference type="EMBL" id="JANIBC010000002">
    <property type="protein sequence ID" value="MCQ8184452.1"/>
    <property type="molecule type" value="Genomic_DNA"/>
</dbReference>
<name>A0A9X2L7G5_9PROT</name>
<dbReference type="PANTHER" id="PTHR12526">
    <property type="entry name" value="GLYCOSYLTRANSFERASE"/>
    <property type="match status" value="1"/>
</dbReference>
<evidence type="ECO:0000259" key="2">
    <source>
        <dbReference type="Pfam" id="PF13439"/>
    </source>
</evidence>
<reference evidence="3" key="1">
    <citation type="submission" date="2022-07" db="EMBL/GenBank/DDBJ databases">
        <title>Parvularcula maris sp. nov., an algicidal bacterium isolated from seawater.</title>
        <authorList>
            <person name="Li F."/>
        </authorList>
    </citation>
    <scope>NUCLEOTIDE SEQUENCE</scope>
    <source>
        <strain evidence="3">BGMRC 0090</strain>
    </source>
</reference>
<dbReference type="Pfam" id="PF00534">
    <property type="entry name" value="Glycos_transf_1"/>
    <property type="match status" value="1"/>
</dbReference>
<dbReference type="InterPro" id="IPR001296">
    <property type="entry name" value="Glyco_trans_1"/>
</dbReference>
<gene>
    <name evidence="3" type="ORF">NOG11_03545</name>
</gene>
<evidence type="ECO:0000259" key="1">
    <source>
        <dbReference type="Pfam" id="PF00534"/>
    </source>
</evidence>
<proteinExistence type="predicted"/>
<keyword evidence="4" id="KW-1185">Reference proteome</keyword>
<dbReference type="PANTHER" id="PTHR12526:SF595">
    <property type="entry name" value="BLL5217 PROTEIN"/>
    <property type="match status" value="1"/>
</dbReference>
<dbReference type="Gene3D" id="3.40.50.2000">
    <property type="entry name" value="Glycogen Phosphorylase B"/>
    <property type="match status" value="2"/>
</dbReference>
<evidence type="ECO:0000313" key="4">
    <source>
        <dbReference type="Proteomes" id="UP001142610"/>
    </source>
</evidence>
<feature type="domain" description="Glycosyl transferase family 1" evidence="1">
    <location>
        <begin position="183"/>
        <end position="317"/>
    </location>
</feature>
<dbReference type="GO" id="GO:0016757">
    <property type="term" value="F:glycosyltransferase activity"/>
    <property type="evidence" value="ECO:0007669"/>
    <property type="project" value="InterPro"/>
</dbReference>